<dbReference type="RefSeq" id="WP_100609799.1">
    <property type="nucleotide sequence ID" value="NZ_CP024962.1"/>
</dbReference>
<name>A0A2K8NSJ3_9MOLU</name>
<reference evidence="1 2" key="1">
    <citation type="submission" date="2017-11" db="EMBL/GenBank/DDBJ databases">
        <title>Genome sequence of Entomoplasma freundtii BARC 318 (ATCC 51999).</title>
        <authorList>
            <person name="Lo W.-S."/>
            <person name="Gasparich G.E."/>
            <person name="Kuo C.-H."/>
        </authorList>
    </citation>
    <scope>NUCLEOTIDE SEQUENCE [LARGE SCALE GENOMIC DNA]</scope>
    <source>
        <strain evidence="1 2">BARC 318</strain>
    </source>
</reference>
<gene>
    <name evidence="1" type="ORF">EFREU_v1c07040</name>
</gene>
<dbReference type="Proteomes" id="UP000232222">
    <property type="component" value="Chromosome"/>
</dbReference>
<dbReference type="KEGG" id="efr:EFREU_v1c07040"/>
<proteinExistence type="predicted"/>
<dbReference type="EMBL" id="CP024962">
    <property type="protein sequence ID" value="ATZ16724.1"/>
    <property type="molecule type" value="Genomic_DNA"/>
</dbReference>
<dbReference type="InterPro" id="IPR035901">
    <property type="entry name" value="GIY-YIG_endonuc_sf"/>
</dbReference>
<dbReference type="Gene3D" id="3.40.1440.10">
    <property type="entry name" value="GIY-YIG endonuclease"/>
    <property type="match status" value="1"/>
</dbReference>
<evidence type="ECO:0000313" key="2">
    <source>
        <dbReference type="Proteomes" id="UP000232222"/>
    </source>
</evidence>
<sequence length="216" mass="25968">MIKLMVAILLFVLIIILIASFFSVRNYLLNKKRKEFRDHELSLAVKNLCSHLDQQVINNLRPIFPGDPISRQSGIYCFWIQDGDYEGQYFIPIYVGKTNNFQARFRSHYKKIRIIYDEPHVKGFELKYYKICDYLKFYKLRPENIRFSVLEVISDSRNWELMAKREEYWMHKLGADTRGFNQLHALGFGSHPKDIDENDFFKYRSYNTRWVNKKPT</sequence>
<accession>A0A2K8NSJ3</accession>
<dbReference type="CDD" id="cd00719">
    <property type="entry name" value="GIY-YIG_SF"/>
    <property type="match status" value="1"/>
</dbReference>
<evidence type="ECO:0000313" key="1">
    <source>
        <dbReference type="EMBL" id="ATZ16724.1"/>
    </source>
</evidence>
<dbReference type="Pfam" id="PF01541">
    <property type="entry name" value="GIY-YIG"/>
    <property type="match status" value="1"/>
</dbReference>
<keyword evidence="2" id="KW-1185">Reference proteome</keyword>
<dbReference type="AlphaFoldDB" id="A0A2K8NSJ3"/>
<dbReference type="InterPro" id="IPR000305">
    <property type="entry name" value="GIY-YIG_endonuc"/>
</dbReference>
<organism evidence="1 2">
    <name type="scientific">Entomoplasma freundtii</name>
    <dbReference type="NCBI Taxonomy" id="74700"/>
    <lineage>
        <taxon>Bacteria</taxon>
        <taxon>Bacillati</taxon>
        <taxon>Mycoplasmatota</taxon>
        <taxon>Mollicutes</taxon>
        <taxon>Entomoplasmatales</taxon>
        <taxon>Entomoplasmataceae</taxon>
        <taxon>Entomoplasma</taxon>
    </lineage>
</organism>
<protein>
    <submittedName>
        <fullName evidence="1">Uncharacterized protein</fullName>
    </submittedName>
</protein>
<dbReference type="SUPFAM" id="SSF82771">
    <property type="entry name" value="GIY-YIG endonuclease"/>
    <property type="match status" value="1"/>
</dbReference>
<dbReference type="PROSITE" id="PS50164">
    <property type="entry name" value="GIY_YIG"/>
    <property type="match status" value="1"/>
</dbReference>